<evidence type="ECO:0000256" key="1">
    <source>
        <dbReference type="SAM" id="MobiDB-lite"/>
    </source>
</evidence>
<feature type="region of interest" description="Disordered" evidence="1">
    <location>
        <begin position="180"/>
        <end position="207"/>
    </location>
</feature>
<gene>
    <name evidence="2" type="ORF">F511_35168</name>
</gene>
<evidence type="ECO:0000313" key="3">
    <source>
        <dbReference type="Proteomes" id="UP000250235"/>
    </source>
</evidence>
<feature type="compositionally biased region" description="Basic and acidic residues" evidence="1">
    <location>
        <begin position="193"/>
        <end position="202"/>
    </location>
</feature>
<accession>A0A2Z7BLN2</accession>
<dbReference type="Proteomes" id="UP000250235">
    <property type="component" value="Unassembled WGS sequence"/>
</dbReference>
<organism evidence="2 3">
    <name type="scientific">Dorcoceras hygrometricum</name>
    <dbReference type="NCBI Taxonomy" id="472368"/>
    <lineage>
        <taxon>Eukaryota</taxon>
        <taxon>Viridiplantae</taxon>
        <taxon>Streptophyta</taxon>
        <taxon>Embryophyta</taxon>
        <taxon>Tracheophyta</taxon>
        <taxon>Spermatophyta</taxon>
        <taxon>Magnoliopsida</taxon>
        <taxon>eudicotyledons</taxon>
        <taxon>Gunneridae</taxon>
        <taxon>Pentapetalae</taxon>
        <taxon>asterids</taxon>
        <taxon>lamiids</taxon>
        <taxon>Lamiales</taxon>
        <taxon>Gesneriaceae</taxon>
        <taxon>Didymocarpoideae</taxon>
        <taxon>Trichosporeae</taxon>
        <taxon>Loxocarpinae</taxon>
        <taxon>Dorcoceras</taxon>
    </lineage>
</organism>
<evidence type="ECO:0000313" key="2">
    <source>
        <dbReference type="EMBL" id="KZV35409.1"/>
    </source>
</evidence>
<sequence length="349" mass="39129">MFHGRNLHVKTVGTSPTTTGGDARRRAAARGRGRRPCGERRRGGSYFRVASRRLAPTNFTRKLALQRLAVVVLRIWSTTEITIPLSVYTRKHDKCFTDGISTSRRSEQVQPRQAVTHDGGRRREGGGGDRVEKGGEGAATLGKSHFHPYSSYAQKIELSSMRESRSQYLCDPQWFRDTASRGPTTIATPKTHFRTDPSDHVKPSISTVHPNPSPFDCRRFPPLLGDRLVALGLSCLALPINTSLGVDRHVEEEQSSCSWMSTAELISNVEDDKNPAKERTQRTTSCRYLQSRFQTGRICVQRIEFKQRLIYEKNAIEEVAVGVDVGCTVHQQREDEPEAKLSTIILEKA</sequence>
<name>A0A2Z7BLN2_9LAMI</name>
<keyword evidence="3" id="KW-1185">Reference proteome</keyword>
<reference evidence="2 3" key="1">
    <citation type="journal article" date="2015" name="Proc. Natl. Acad. Sci. U.S.A.">
        <title>The resurrection genome of Boea hygrometrica: A blueprint for survival of dehydration.</title>
        <authorList>
            <person name="Xiao L."/>
            <person name="Yang G."/>
            <person name="Zhang L."/>
            <person name="Yang X."/>
            <person name="Zhao S."/>
            <person name="Ji Z."/>
            <person name="Zhou Q."/>
            <person name="Hu M."/>
            <person name="Wang Y."/>
            <person name="Chen M."/>
            <person name="Xu Y."/>
            <person name="Jin H."/>
            <person name="Xiao X."/>
            <person name="Hu G."/>
            <person name="Bao F."/>
            <person name="Hu Y."/>
            <person name="Wan P."/>
            <person name="Li L."/>
            <person name="Deng X."/>
            <person name="Kuang T."/>
            <person name="Xiang C."/>
            <person name="Zhu J.K."/>
            <person name="Oliver M.J."/>
            <person name="He Y."/>
        </authorList>
    </citation>
    <scope>NUCLEOTIDE SEQUENCE [LARGE SCALE GENOMIC DNA]</scope>
    <source>
        <strain evidence="3">cv. XS01</strain>
    </source>
</reference>
<feature type="compositionally biased region" description="Basic residues" evidence="1">
    <location>
        <begin position="26"/>
        <end position="35"/>
    </location>
</feature>
<dbReference type="AlphaFoldDB" id="A0A2Z7BLN2"/>
<feature type="region of interest" description="Disordered" evidence="1">
    <location>
        <begin position="1"/>
        <end position="42"/>
    </location>
</feature>
<feature type="compositionally biased region" description="Polar residues" evidence="1">
    <location>
        <begin position="100"/>
        <end position="113"/>
    </location>
</feature>
<protein>
    <submittedName>
        <fullName evidence="2">Uncharacterized protein</fullName>
    </submittedName>
</protein>
<feature type="compositionally biased region" description="Basic and acidic residues" evidence="1">
    <location>
        <begin position="118"/>
        <end position="135"/>
    </location>
</feature>
<proteinExistence type="predicted"/>
<dbReference type="EMBL" id="KV004597">
    <property type="protein sequence ID" value="KZV35409.1"/>
    <property type="molecule type" value="Genomic_DNA"/>
</dbReference>
<feature type="region of interest" description="Disordered" evidence="1">
    <location>
        <begin position="100"/>
        <end position="140"/>
    </location>
</feature>